<dbReference type="Gramene" id="arahy.Tifrunner.gnm2.ann2.Ah18g104800.1">
    <property type="protein sequence ID" value="arahy.Tifrunner.gnm2.ann2.Ah18g104800.1-CDS-1"/>
    <property type="gene ID" value="arahy.Tifrunner.gnm2.ann2.Ah18g104800"/>
</dbReference>
<sequence>MGCCFSTINTPNTNKDRNALKSDLTHENLNHRAPPSPPPVEEKSVVKEVLSETPISKPQVSVLTIETETQLPKIQYSKCPIFNEAQEQVSLEVSQITETCSISESFFSTTTNATTAATGAETREDEATSKLRTIEGTQNLNRSQSKHSCDAKSIGGRERRPKSPSRTLPEKRVPASPQSACQRDSGQVRRRPGESTGRRARSPSSVGRFCDGNRRNQVKPRGNGGRRLAPGKGVVKENCRKENDVVTHEESLDNPRVSLECFIFL</sequence>
<dbReference type="PANTHER" id="PTHR33871:SF22">
    <property type="match status" value="1"/>
</dbReference>
<dbReference type="OrthoDB" id="1922230at2759"/>
<gene>
    <name evidence="2" type="ORF">Ahy_B08g093561</name>
</gene>
<dbReference type="STRING" id="3818.A0A444Y6F1"/>
<proteinExistence type="predicted"/>
<dbReference type="Proteomes" id="UP000289738">
    <property type="component" value="Chromosome B08"/>
</dbReference>
<evidence type="ECO:0000256" key="1">
    <source>
        <dbReference type="SAM" id="MobiDB-lite"/>
    </source>
</evidence>
<dbReference type="PANTHER" id="PTHR33871">
    <property type="entry name" value="OS05G0503100 PROTEIN-RELATED"/>
    <property type="match status" value="1"/>
</dbReference>
<evidence type="ECO:0000313" key="3">
    <source>
        <dbReference type="Proteomes" id="UP000289738"/>
    </source>
</evidence>
<name>A0A444Y6F1_ARAHY</name>
<feature type="compositionally biased region" description="Basic and acidic residues" evidence="1">
    <location>
        <begin position="147"/>
        <end position="158"/>
    </location>
</feature>
<evidence type="ECO:0000313" key="2">
    <source>
        <dbReference type="EMBL" id="RYQ97508.1"/>
    </source>
</evidence>
<reference evidence="2 3" key="1">
    <citation type="submission" date="2019-01" db="EMBL/GenBank/DDBJ databases">
        <title>Sequencing of cultivated peanut Arachis hypogaea provides insights into genome evolution and oil improvement.</title>
        <authorList>
            <person name="Chen X."/>
        </authorList>
    </citation>
    <scope>NUCLEOTIDE SEQUENCE [LARGE SCALE GENOMIC DNA]</scope>
    <source>
        <strain evidence="3">cv. Fuhuasheng</strain>
        <tissue evidence="2">Leaves</tissue>
    </source>
</reference>
<comment type="caution">
    <text evidence="2">The sequence shown here is derived from an EMBL/GenBank/DDBJ whole genome shotgun (WGS) entry which is preliminary data.</text>
</comment>
<feature type="region of interest" description="Disordered" evidence="1">
    <location>
        <begin position="135"/>
        <end position="231"/>
    </location>
</feature>
<accession>A0A444Y6F1</accession>
<dbReference type="AlphaFoldDB" id="A0A444Y6F1"/>
<organism evidence="2 3">
    <name type="scientific">Arachis hypogaea</name>
    <name type="common">Peanut</name>
    <dbReference type="NCBI Taxonomy" id="3818"/>
    <lineage>
        <taxon>Eukaryota</taxon>
        <taxon>Viridiplantae</taxon>
        <taxon>Streptophyta</taxon>
        <taxon>Embryophyta</taxon>
        <taxon>Tracheophyta</taxon>
        <taxon>Spermatophyta</taxon>
        <taxon>Magnoliopsida</taxon>
        <taxon>eudicotyledons</taxon>
        <taxon>Gunneridae</taxon>
        <taxon>Pentapetalae</taxon>
        <taxon>rosids</taxon>
        <taxon>fabids</taxon>
        <taxon>Fabales</taxon>
        <taxon>Fabaceae</taxon>
        <taxon>Papilionoideae</taxon>
        <taxon>50 kb inversion clade</taxon>
        <taxon>dalbergioids sensu lato</taxon>
        <taxon>Dalbergieae</taxon>
        <taxon>Pterocarpus clade</taxon>
        <taxon>Arachis</taxon>
    </lineage>
</organism>
<keyword evidence="3" id="KW-1185">Reference proteome</keyword>
<feature type="compositionally biased region" description="Polar residues" evidence="1">
    <location>
        <begin position="176"/>
        <end position="185"/>
    </location>
</feature>
<dbReference type="EMBL" id="SDMP01000018">
    <property type="protein sequence ID" value="RYQ97508.1"/>
    <property type="molecule type" value="Genomic_DNA"/>
</dbReference>
<protein>
    <submittedName>
        <fullName evidence="2">Uncharacterized protein</fullName>
    </submittedName>
</protein>